<sequence length="70" mass="7840">MASAEIVFRPLSQRPVKKGDVIQNFRLTFSFLLNLSLERSKGTSNKDIVCLACVCVDHRLGLKSSSWSIK</sequence>
<evidence type="ECO:0000313" key="1">
    <source>
        <dbReference type="EMBL" id="RNA36147.1"/>
    </source>
</evidence>
<proteinExistence type="predicted"/>
<reference evidence="1 2" key="1">
    <citation type="journal article" date="2018" name="Sci. Rep.">
        <title>Genomic signatures of local adaptation to the degree of environmental predictability in rotifers.</title>
        <authorList>
            <person name="Franch-Gras L."/>
            <person name="Hahn C."/>
            <person name="Garcia-Roger E.M."/>
            <person name="Carmona M.J."/>
            <person name="Serra M."/>
            <person name="Gomez A."/>
        </authorList>
    </citation>
    <scope>NUCLEOTIDE SEQUENCE [LARGE SCALE GENOMIC DNA]</scope>
    <source>
        <strain evidence="1">HYR1</strain>
    </source>
</reference>
<dbReference type="AlphaFoldDB" id="A0A3M7SKL8"/>
<accession>A0A3M7SKL8</accession>
<keyword evidence="2" id="KW-1185">Reference proteome</keyword>
<gene>
    <name evidence="1" type="ORF">BpHYR1_011722</name>
</gene>
<dbReference type="Proteomes" id="UP000276133">
    <property type="component" value="Unassembled WGS sequence"/>
</dbReference>
<comment type="caution">
    <text evidence="1">The sequence shown here is derived from an EMBL/GenBank/DDBJ whole genome shotgun (WGS) entry which is preliminary data.</text>
</comment>
<organism evidence="1 2">
    <name type="scientific">Brachionus plicatilis</name>
    <name type="common">Marine rotifer</name>
    <name type="synonym">Brachionus muelleri</name>
    <dbReference type="NCBI Taxonomy" id="10195"/>
    <lineage>
        <taxon>Eukaryota</taxon>
        <taxon>Metazoa</taxon>
        <taxon>Spiralia</taxon>
        <taxon>Gnathifera</taxon>
        <taxon>Rotifera</taxon>
        <taxon>Eurotatoria</taxon>
        <taxon>Monogononta</taxon>
        <taxon>Pseudotrocha</taxon>
        <taxon>Ploima</taxon>
        <taxon>Brachionidae</taxon>
        <taxon>Brachionus</taxon>
    </lineage>
</organism>
<protein>
    <submittedName>
        <fullName evidence="1">Uncharacterized protein</fullName>
    </submittedName>
</protein>
<evidence type="ECO:0000313" key="2">
    <source>
        <dbReference type="Proteomes" id="UP000276133"/>
    </source>
</evidence>
<name>A0A3M7SKL8_BRAPC</name>
<dbReference type="EMBL" id="REGN01001229">
    <property type="protein sequence ID" value="RNA36147.1"/>
    <property type="molecule type" value="Genomic_DNA"/>
</dbReference>